<evidence type="ECO:0000313" key="6">
    <source>
        <dbReference type="EMBL" id="KXZ52234.1"/>
    </source>
</evidence>
<dbReference type="EMBL" id="LSYV01000011">
    <property type="protein sequence ID" value="KXZ52234.1"/>
    <property type="molecule type" value="Genomic_DNA"/>
</dbReference>
<sequence length="200" mass="21887">MFISAGEPGNVKKVQASVTAARKIFRVMRPLELMTPLLIQPGFTGKQPMLLEAINKVKAVLMAVYFGADHVVWAHQIGLIADKKVGERYQKLSLWSWALGSVCTVAAESWQIAALSVVRKEGESEDEYAKRVEDVKKQINQRLFLVVHALVQTALAAGLLQTLPLKPRTVGLLGVVASAMNCYLLLPNYPKPAPAKAKAQ</sequence>
<dbReference type="PANTHER" id="PTHR12652">
    <property type="entry name" value="PEROXISOMAL BIOGENESIS FACTOR 11"/>
    <property type="match status" value="1"/>
</dbReference>
<dbReference type="GO" id="GO:0042802">
    <property type="term" value="F:identical protein binding"/>
    <property type="evidence" value="ECO:0007669"/>
    <property type="project" value="UniProtKB-ARBA"/>
</dbReference>
<comment type="subcellular location">
    <subcellularLocation>
        <location evidence="1">Peroxisome membrane</location>
        <topology evidence="1">Multi-pass membrane protein</topology>
    </subcellularLocation>
</comment>
<protein>
    <recommendedName>
        <fullName evidence="8">Peroxisomal membrane protein 11C</fullName>
    </recommendedName>
</protein>
<evidence type="ECO:0000256" key="5">
    <source>
        <dbReference type="ARBA" id="ARBA00023140"/>
    </source>
</evidence>
<evidence type="ECO:0000256" key="4">
    <source>
        <dbReference type="ARBA" id="ARBA00023136"/>
    </source>
</evidence>
<evidence type="ECO:0000256" key="3">
    <source>
        <dbReference type="ARBA" id="ARBA00022593"/>
    </source>
</evidence>
<keyword evidence="7" id="KW-1185">Reference proteome</keyword>
<dbReference type="Pfam" id="PF05648">
    <property type="entry name" value="PEX11"/>
    <property type="match status" value="1"/>
</dbReference>
<dbReference type="GO" id="GO:0005778">
    <property type="term" value="C:peroxisomal membrane"/>
    <property type="evidence" value="ECO:0007669"/>
    <property type="project" value="UniProtKB-SubCell"/>
</dbReference>
<dbReference type="InterPro" id="IPR008733">
    <property type="entry name" value="PEX11"/>
</dbReference>
<evidence type="ECO:0008006" key="8">
    <source>
        <dbReference type="Google" id="ProtNLM"/>
    </source>
</evidence>
<evidence type="ECO:0000313" key="7">
    <source>
        <dbReference type="Proteomes" id="UP000075714"/>
    </source>
</evidence>
<dbReference type="STRING" id="33097.A0A150GR12"/>
<dbReference type="OrthoDB" id="411017at2759"/>
<dbReference type="Proteomes" id="UP000075714">
    <property type="component" value="Unassembled WGS sequence"/>
</dbReference>
<keyword evidence="3" id="KW-0962">Peroxisome biogenesis</keyword>
<dbReference type="GO" id="GO:0016559">
    <property type="term" value="P:peroxisome fission"/>
    <property type="evidence" value="ECO:0007669"/>
    <property type="project" value="InterPro"/>
</dbReference>
<comment type="caution">
    <text evidence="6">The sequence shown here is derived from an EMBL/GenBank/DDBJ whole genome shotgun (WGS) entry which is preliminary data.</text>
</comment>
<name>A0A150GR12_GONPE</name>
<organism evidence="6 7">
    <name type="scientific">Gonium pectorale</name>
    <name type="common">Green alga</name>
    <dbReference type="NCBI Taxonomy" id="33097"/>
    <lineage>
        <taxon>Eukaryota</taxon>
        <taxon>Viridiplantae</taxon>
        <taxon>Chlorophyta</taxon>
        <taxon>core chlorophytes</taxon>
        <taxon>Chlorophyceae</taxon>
        <taxon>CS clade</taxon>
        <taxon>Chlamydomonadales</taxon>
        <taxon>Volvocaceae</taxon>
        <taxon>Gonium</taxon>
    </lineage>
</organism>
<evidence type="ECO:0000256" key="1">
    <source>
        <dbReference type="ARBA" id="ARBA00004585"/>
    </source>
</evidence>
<gene>
    <name evidence="6" type="ORF">GPECTOR_10g865</name>
</gene>
<keyword evidence="4" id="KW-0472">Membrane</keyword>
<comment type="similarity">
    <text evidence="2">Belongs to the peroxin-11 family.</text>
</comment>
<keyword evidence="5" id="KW-0576">Peroxisome</keyword>
<dbReference type="AlphaFoldDB" id="A0A150GR12"/>
<dbReference type="PANTHER" id="PTHR12652:SF50">
    <property type="entry name" value="PEROXIN 11"/>
    <property type="match status" value="1"/>
</dbReference>
<proteinExistence type="inferred from homology"/>
<evidence type="ECO:0000256" key="2">
    <source>
        <dbReference type="ARBA" id="ARBA00008194"/>
    </source>
</evidence>
<dbReference type="GO" id="GO:0044375">
    <property type="term" value="P:regulation of peroxisome size"/>
    <property type="evidence" value="ECO:0007669"/>
    <property type="project" value="UniProtKB-ARBA"/>
</dbReference>
<reference evidence="7" key="1">
    <citation type="journal article" date="2016" name="Nat. Commun.">
        <title>The Gonium pectorale genome demonstrates co-option of cell cycle regulation during the evolution of multicellularity.</title>
        <authorList>
            <person name="Hanschen E.R."/>
            <person name="Marriage T.N."/>
            <person name="Ferris P.J."/>
            <person name="Hamaji T."/>
            <person name="Toyoda A."/>
            <person name="Fujiyama A."/>
            <person name="Neme R."/>
            <person name="Noguchi H."/>
            <person name="Minakuchi Y."/>
            <person name="Suzuki M."/>
            <person name="Kawai-Toyooka H."/>
            <person name="Smith D.R."/>
            <person name="Sparks H."/>
            <person name="Anderson J."/>
            <person name="Bakaric R."/>
            <person name="Luria V."/>
            <person name="Karger A."/>
            <person name="Kirschner M.W."/>
            <person name="Durand P.M."/>
            <person name="Michod R.E."/>
            <person name="Nozaki H."/>
            <person name="Olson B.J."/>
        </authorList>
    </citation>
    <scope>NUCLEOTIDE SEQUENCE [LARGE SCALE GENOMIC DNA]</scope>
    <source>
        <strain evidence="7">NIES-2863</strain>
    </source>
</reference>
<accession>A0A150GR12</accession>